<keyword evidence="1" id="KW-1133">Transmembrane helix</keyword>
<protein>
    <submittedName>
        <fullName evidence="2">Uncharacterized protein</fullName>
    </submittedName>
</protein>
<keyword evidence="1" id="KW-0812">Transmembrane</keyword>
<accession>A0AAQ3MU07</accession>
<name>A0AAQ3MU07_VIGMU</name>
<proteinExistence type="predicted"/>
<evidence type="ECO:0000313" key="3">
    <source>
        <dbReference type="Proteomes" id="UP001374535"/>
    </source>
</evidence>
<organism evidence="2 3">
    <name type="scientific">Vigna mungo</name>
    <name type="common">Black gram</name>
    <name type="synonym">Phaseolus mungo</name>
    <dbReference type="NCBI Taxonomy" id="3915"/>
    <lineage>
        <taxon>Eukaryota</taxon>
        <taxon>Viridiplantae</taxon>
        <taxon>Streptophyta</taxon>
        <taxon>Embryophyta</taxon>
        <taxon>Tracheophyta</taxon>
        <taxon>Spermatophyta</taxon>
        <taxon>Magnoliopsida</taxon>
        <taxon>eudicotyledons</taxon>
        <taxon>Gunneridae</taxon>
        <taxon>Pentapetalae</taxon>
        <taxon>rosids</taxon>
        <taxon>fabids</taxon>
        <taxon>Fabales</taxon>
        <taxon>Fabaceae</taxon>
        <taxon>Papilionoideae</taxon>
        <taxon>50 kb inversion clade</taxon>
        <taxon>NPAAA clade</taxon>
        <taxon>indigoferoid/millettioid clade</taxon>
        <taxon>Phaseoleae</taxon>
        <taxon>Vigna</taxon>
    </lineage>
</organism>
<gene>
    <name evidence="2" type="ORF">V8G54_029780</name>
</gene>
<dbReference type="EMBL" id="CP144692">
    <property type="protein sequence ID" value="WVY97629.1"/>
    <property type="molecule type" value="Genomic_DNA"/>
</dbReference>
<reference evidence="2 3" key="1">
    <citation type="journal article" date="2023" name="Life. Sci Alliance">
        <title>Evolutionary insights into 3D genome organization and epigenetic landscape of Vigna mungo.</title>
        <authorList>
            <person name="Junaid A."/>
            <person name="Singh B."/>
            <person name="Bhatia S."/>
        </authorList>
    </citation>
    <scope>NUCLEOTIDE SEQUENCE [LARGE SCALE GENOMIC DNA]</scope>
    <source>
        <strain evidence="2">Urdbean</strain>
    </source>
</reference>
<keyword evidence="3" id="KW-1185">Reference proteome</keyword>
<evidence type="ECO:0000256" key="1">
    <source>
        <dbReference type="SAM" id="Phobius"/>
    </source>
</evidence>
<evidence type="ECO:0000313" key="2">
    <source>
        <dbReference type="EMBL" id="WVY97629.1"/>
    </source>
</evidence>
<feature type="transmembrane region" description="Helical" evidence="1">
    <location>
        <begin position="59"/>
        <end position="81"/>
    </location>
</feature>
<dbReference type="Proteomes" id="UP001374535">
    <property type="component" value="Chromosome 9"/>
</dbReference>
<sequence length="140" mass="15700">MVTKLQVTTIFKHPSPPEAKASHPYRLGFFSCSSLGVRENCSRLSTSYPRRRRLHRNRLLLTVGRTASCGVGYSPFLLLFACKVVHERHRPPRIVSQSATNRRVKVLLSLFALGGNAIAPPPQAFHKNKKVDLRVKLLTA</sequence>
<dbReference type="AlphaFoldDB" id="A0AAQ3MU07"/>
<keyword evidence="1" id="KW-0472">Membrane</keyword>